<dbReference type="WBParaSite" id="RSKR_0000857400.1">
    <property type="protein sequence ID" value="RSKR_0000857400.1"/>
    <property type="gene ID" value="RSKR_0000857400"/>
</dbReference>
<evidence type="ECO:0000313" key="1">
    <source>
        <dbReference type="Proteomes" id="UP000095286"/>
    </source>
</evidence>
<proteinExistence type="predicted"/>
<protein>
    <submittedName>
        <fullName evidence="2">NDT80 domain-containing protein</fullName>
    </submittedName>
</protein>
<accession>A0AC35U9K7</accession>
<dbReference type="Proteomes" id="UP000095286">
    <property type="component" value="Unplaced"/>
</dbReference>
<sequence length="1059" mass="119414">MGKNQGSPIRDEAGFGDPLNGAYDNFNTLDFVSDNEPSENRIQDSNRFGTQNYVFNQLANCNLNQVNFMNQDHQRGPSIMNNNIDSNRLNSNIMYTNNSRLPDSPPVTDISGGGSSGSPSSTSESPYSPDHYQNYGNMIQNNVQLNGNSNQMSMNERSPQMIGMNRDLMSQQGHPNSRIIQQPVGSNFANNYIGVQHNIPNIPHGQIAIQNGMSLNGNGATNPIHYHMLPQSTYNMLDHPYASNVSLSQMPNNDVQPMIIANQQQPPRTTNPGPPNKRKRVANDNAPANGPNIKSEIRTSPKMNYYGGSVPQIRQLSSTPTFIGGSMSTHSDDYEDSINQKTIKFQRFQEEFWHTLVDENNHQLNVFESLVVADKGFNFSPSDNCFVNQKKNHFQISVQIEALDDFKYCYVHVNDKYSRVDKFKLAFSGVKSEIPNSEILIKQSQTDRKPVPHEPQQIGIEGRKMTKVMVPRLHFSETTNNNQRKNNKPNPEQRYFNLIVKLMAYTVDHQVVLVQAFQSDRVIVRASNPGQFEPPESDGGWRIGNGNTLHYPGNVAIGTEKAVAPLTVNGNIFLSGFLTKASDIRLKDNICNIDTKEALERLRNLRIVEFKYKDNVAEQWGLPEEDRVRIGVIAQELAEILPIAVKDNGDFLTVDDSQLFYDTVAAAKELCKFTDYLDGKIDKVERKQNNLKREVKKRDRYSSIASGLSEISSLWNGDDKKQHGSVNSLDSYEDEGSVKGRKRREGPQRCIGQPLKTITWTSSKLQYSISTLVGMMALCLVAMSILYFSELFTKMDPAFDRSNRNMSHFNQSHNQAIGFLYENMTARRISHLPHSQPKATILFDKCLSGNCHQFCCAGKHEYASNSIHATQNLEMVDSIISLPSNNTDQSIVSTMVKDNNNMLSSNLRIDVLNLNVTIDSDYCVKDSCDQQKGLYDLYIPISTHMPTVSLQLRFTHENEDLIISNCGAVKYFEHLLCNINVDKFDYQLGTPSSTPISDNIFHMSVGSYKQSAFRFRVGYASNACSMGDDFRGLHYDEYTLVFYRTCFRPNQAGIPNEEY</sequence>
<reference evidence="2" key="1">
    <citation type="submission" date="2016-11" db="UniProtKB">
        <authorList>
            <consortium name="WormBaseParasite"/>
        </authorList>
    </citation>
    <scope>IDENTIFICATION</scope>
    <source>
        <strain evidence="2">KR3021</strain>
    </source>
</reference>
<name>A0AC35U9K7_9BILA</name>
<organism evidence="1 2">
    <name type="scientific">Rhabditophanes sp. KR3021</name>
    <dbReference type="NCBI Taxonomy" id="114890"/>
    <lineage>
        <taxon>Eukaryota</taxon>
        <taxon>Metazoa</taxon>
        <taxon>Ecdysozoa</taxon>
        <taxon>Nematoda</taxon>
        <taxon>Chromadorea</taxon>
        <taxon>Rhabditida</taxon>
        <taxon>Tylenchina</taxon>
        <taxon>Panagrolaimomorpha</taxon>
        <taxon>Strongyloidoidea</taxon>
        <taxon>Alloionematidae</taxon>
        <taxon>Rhabditophanes</taxon>
    </lineage>
</organism>
<evidence type="ECO:0000313" key="2">
    <source>
        <dbReference type="WBParaSite" id="RSKR_0000857400.1"/>
    </source>
</evidence>